<dbReference type="PANTHER" id="PTHR10161">
    <property type="entry name" value="TARTRATE-RESISTANT ACID PHOSPHATASE TYPE 5"/>
    <property type="match status" value="1"/>
</dbReference>
<dbReference type="GO" id="GO:0016787">
    <property type="term" value="F:hydrolase activity"/>
    <property type="evidence" value="ECO:0007669"/>
    <property type="project" value="UniProtKB-KW"/>
</dbReference>
<dbReference type="InterPro" id="IPR051558">
    <property type="entry name" value="Metallophosphoesterase_PAP"/>
</dbReference>
<evidence type="ECO:0000259" key="3">
    <source>
        <dbReference type="Pfam" id="PF00149"/>
    </source>
</evidence>
<protein>
    <submittedName>
        <fullName evidence="4">Metallophosphoesterase</fullName>
    </submittedName>
</protein>
<evidence type="ECO:0000313" key="5">
    <source>
        <dbReference type="Proteomes" id="UP000251692"/>
    </source>
</evidence>
<gene>
    <name evidence="4" type="ORF">DP923_15090</name>
</gene>
<dbReference type="SUPFAM" id="SSF56300">
    <property type="entry name" value="Metallo-dependent phosphatases"/>
    <property type="match status" value="1"/>
</dbReference>
<name>A0A364RCE3_9BACT</name>
<evidence type="ECO:0000256" key="1">
    <source>
        <dbReference type="ARBA" id="ARBA00022729"/>
    </source>
</evidence>
<evidence type="ECO:0000313" key="4">
    <source>
        <dbReference type="EMBL" id="RAU82001.1"/>
    </source>
</evidence>
<organism evidence="4 5">
    <name type="scientific">Pontibacter arcticus</name>
    <dbReference type="NCBI Taxonomy" id="2080288"/>
    <lineage>
        <taxon>Bacteria</taxon>
        <taxon>Pseudomonadati</taxon>
        <taxon>Bacteroidota</taxon>
        <taxon>Cytophagia</taxon>
        <taxon>Cytophagales</taxon>
        <taxon>Hymenobacteraceae</taxon>
        <taxon>Pontibacter</taxon>
    </lineage>
</organism>
<evidence type="ECO:0000256" key="2">
    <source>
        <dbReference type="ARBA" id="ARBA00022801"/>
    </source>
</evidence>
<reference evidence="4 5" key="2">
    <citation type="submission" date="2018-07" db="EMBL/GenBank/DDBJ databases">
        <title>Pontibacter sp. 2b14 genomic sequence and assembly.</title>
        <authorList>
            <person name="Du Z.-J."/>
        </authorList>
    </citation>
    <scope>NUCLEOTIDE SEQUENCE [LARGE SCALE GENOMIC DNA]</scope>
    <source>
        <strain evidence="4 5">2b14</strain>
    </source>
</reference>
<dbReference type="EMBL" id="QMDV01000004">
    <property type="protein sequence ID" value="RAU82001.1"/>
    <property type="molecule type" value="Genomic_DNA"/>
</dbReference>
<dbReference type="Proteomes" id="UP000251692">
    <property type="component" value="Unassembled WGS sequence"/>
</dbReference>
<keyword evidence="5" id="KW-1185">Reference proteome</keyword>
<keyword evidence="2" id="KW-0378">Hydrolase</keyword>
<feature type="domain" description="Calcineurin-like phosphoesterase" evidence="3">
    <location>
        <begin position="55"/>
        <end position="255"/>
    </location>
</feature>
<dbReference type="OrthoDB" id="333971at2"/>
<reference evidence="4 5" key="1">
    <citation type="submission" date="2018-06" db="EMBL/GenBank/DDBJ databases">
        <authorList>
            <person name="Liu Z.-W."/>
        </authorList>
    </citation>
    <scope>NUCLEOTIDE SEQUENCE [LARGE SCALE GENOMIC DNA]</scope>
    <source>
        <strain evidence="4 5">2b14</strain>
    </source>
</reference>
<dbReference type="AlphaFoldDB" id="A0A364RCE3"/>
<dbReference type="InterPro" id="IPR004843">
    <property type="entry name" value="Calcineurin-like_PHP"/>
</dbReference>
<dbReference type="Gene3D" id="3.60.21.10">
    <property type="match status" value="2"/>
</dbReference>
<dbReference type="RefSeq" id="WP_112306678.1">
    <property type="nucleotide sequence ID" value="NZ_QMDV01000004.1"/>
</dbReference>
<accession>A0A364RCE3</accession>
<keyword evidence="1" id="KW-0732">Signal</keyword>
<proteinExistence type="predicted"/>
<dbReference type="PANTHER" id="PTHR10161:SF14">
    <property type="entry name" value="TARTRATE-RESISTANT ACID PHOSPHATASE TYPE 5"/>
    <property type="match status" value="1"/>
</dbReference>
<sequence length="410" mass="47070">MLFYFLVIPVVLILAFLAFSYWQELKYRHKAFYKLSDIGWQHIAPPADAEIVHSVAMIGDVGAFATDGSDPILRMLDNWQVQNSGHKATVVFLGDNLYPVGLPAENTKHRQKAEERLDLLTDKLKQFNSRSIFMSGNHDWNKGRKNGYQQMLRQENYITQRMGNPEAFLPANGCPGPHAIQLAEGLLLVVINTQWWVQRGEKPLGSAYNCAIESIEQFYVELNTLLRRNAHQRVLIAAHHPLYSNAQHGGKFTVRQHIFPLLAANKRFLIPLPIFGSLYPFYRQLFGAAEDMSHRRYKRMRKRLLRIFSRYSNIVYIAGHDHNLQHFEVRKNHFLVSGAGSKTAFVTKGGKATFTVEQLGFFVFNYYSNGQLWMEARVADEKSPEGLVAFRKELKQELHWAAKPAPVKKL</sequence>
<dbReference type="Pfam" id="PF00149">
    <property type="entry name" value="Metallophos"/>
    <property type="match status" value="1"/>
</dbReference>
<dbReference type="InterPro" id="IPR029052">
    <property type="entry name" value="Metallo-depent_PP-like"/>
</dbReference>
<comment type="caution">
    <text evidence="4">The sequence shown here is derived from an EMBL/GenBank/DDBJ whole genome shotgun (WGS) entry which is preliminary data.</text>
</comment>